<name>A0A3B5LVU9_9TELE</name>
<dbReference type="GO" id="GO:0003714">
    <property type="term" value="F:transcription corepressor activity"/>
    <property type="evidence" value="ECO:0007669"/>
    <property type="project" value="TreeGrafter"/>
</dbReference>
<dbReference type="Ensembl" id="ENSXCOT00000013617.1">
    <property type="protein sequence ID" value="ENSXCOP00000013451.1"/>
    <property type="gene ID" value="ENSXCOG00000010204.1"/>
</dbReference>
<keyword evidence="6" id="KW-1185">Reference proteome</keyword>
<evidence type="ECO:0000256" key="3">
    <source>
        <dbReference type="ARBA" id="ARBA00023242"/>
    </source>
</evidence>
<dbReference type="Pfam" id="PF03920">
    <property type="entry name" value="TLE_N"/>
    <property type="match status" value="1"/>
</dbReference>
<dbReference type="AlphaFoldDB" id="A0A3B5LVU9"/>
<dbReference type="GO" id="GO:0005634">
    <property type="term" value="C:nucleus"/>
    <property type="evidence" value="ECO:0007669"/>
    <property type="project" value="UniProtKB-SubCell"/>
</dbReference>
<dbReference type="GeneTree" id="ENSGT01030000234519"/>
<evidence type="ECO:0000256" key="2">
    <source>
        <dbReference type="ARBA" id="ARBA00005969"/>
    </source>
</evidence>
<evidence type="ECO:0000313" key="5">
    <source>
        <dbReference type="Ensembl" id="ENSXCOP00000013451.1"/>
    </source>
</evidence>
<dbReference type="Proteomes" id="UP000261380">
    <property type="component" value="Unplaced"/>
</dbReference>
<dbReference type="STRING" id="32473.ENSXCOP00000013451"/>
<protein>
    <recommendedName>
        <fullName evidence="4">Groucho/TLE N-terminal Q-rich domain-containing protein</fullName>
    </recommendedName>
</protein>
<evidence type="ECO:0000256" key="1">
    <source>
        <dbReference type="ARBA" id="ARBA00004123"/>
    </source>
</evidence>
<reference evidence="5" key="2">
    <citation type="submission" date="2025-09" db="UniProtKB">
        <authorList>
            <consortium name="Ensembl"/>
        </authorList>
    </citation>
    <scope>IDENTIFICATION</scope>
</reference>
<comment type="subcellular location">
    <subcellularLocation>
        <location evidence="1">Nucleus</location>
    </subcellularLocation>
</comment>
<dbReference type="PANTHER" id="PTHR10814:SF32">
    <property type="entry name" value="TRANSDUCIN-LIKE ENHANCER PROTEIN 4 ISOFORM X1"/>
    <property type="match status" value="1"/>
</dbReference>
<feature type="domain" description="Groucho/TLE N-terminal Q-rich" evidence="4">
    <location>
        <begin position="18"/>
        <end position="65"/>
    </location>
</feature>
<dbReference type="InterPro" id="IPR009146">
    <property type="entry name" value="Groucho_enhance"/>
</dbReference>
<keyword evidence="3" id="KW-0539">Nucleus</keyword>
<dbReference type="GO" id="GO:0090090">
    <property type="term" value="P:negative regulation of canonical Wnt signaling pathway"/>
    <property type="evidence" value="ECO:0007669"/>
    <property type="project" value="TreeGrafter"/>
</dbReference>
<reference evidence="5" key="1">
    <citation type="submission" date="2025-08" db="UniProtKB">
        <authorList>
            <consortium name="Ensembl"/>
        </authorList>
    </citation>
    <scope>IDENTIFICATION</scope>
</reference>
<evidence type="ECO:0000313" key="6">
    <source>
        <dbReference type="Proteomes" id="UP000261380"/>
    </source>
</evidence>
<evidence type="ECO:0000259" key="4">
    <source>
        <dbReference type="Pfam" id="PF03920"/>
    </source>
</evidence>
<dbReference type="PANTHER" id="PTHR10814">
    <property type="entry name" value="TRANSDUCIN-LIKE ENHANCER PROTEIN"/>
    <property type="match status" value="1"/>
</dbReference>
<organism evidence="5 6">
    <name type="scientific">Xiphophorus couchianus</name>
    <name type="common">Monterrey platyfish</name>
    <dbReference type="NCBI Taxonomy" id="32473"/>
    <lineage>
        <taxon>Eukaryota</taxon>
        <taxon>Metazoa</taxon>
        <taxon>Chordata</taxon>
        <taxon>Craniata</taxon>
        <taxon>Vertebrata</taxon>
        <taxon>Euteleostomi</taxon>
        <taxon>Actinopterygii</taxon>
        <taxon>Neopterygii</taxon>
        <taxon>Teleostei</taxon>
        <taxon>Neoteleostei</taxon>
        <taxon>Acanthomorphata</taxon>
        <taxon>Ovalentaria</taxon>
        <taxon>Atherinomorphae</taxon>
        <taxon>Cyprinodontiformes</taxon>
        <taxon>Poeciliidae</taxon>
        <taxon>Poeciliinae</taxon>
        <taxon>Xiphophorus</taxon>
    </lineage>
</organism>
<proteinExistence type="inferred from homology"/>
<sequence>MQRKKKSCHSGRVQKSIFEIVKRLSAICAQIIPFLSQEHQQQVVQAVERAKQVTMAELNAIIGVTRDELYSGLLALTGALGVSAHLASKDERNHLDPEHLRGKNLWILCRARQTVNFND</sequence>
<dbReference type="InterPro" id="IPR005617">
    <property type="entry name" value="Groucho/TLE_N"/>
</dbReference>
<dbReference type="GO" id="GO:0005667">
    <property type="term" value="C:transcription regulator complex"/>
    <property type="evidence" value="ECO:0007669"/>
    <property type="project" value="TreeGrafter"/>
</dbReference>
<comment type="similarity">
    <text evidence="2">Belongs to the WD repeat Groucho/TLE family.</text>
</comment>
<accession>A0A3B5LVU9</accession>